<reference evidence="2 3" key="1">
    <citation type="submission" date="2021-02" db="EMBL/GenBank/DDBJ databases">
        <title>Complete genome of Desulfoluna sp. strain ASN36.</title>
        <authorList>
            <person name="Takahashi A."/>
            <person name="Kojima H."/>
            <person name="Fukui M."/>
        </authorList>
    </citation>
    <scope>NUCLEOTIDE SEQUENCE [LARGE SCALE GENOMIC DNA]</scope>
    <source>
        <strain evidence="2 3">ASN36</strain>
    </source>
</reference>
<sequence length="166" mass="18510">MIELMLQNAGLLMLIVLVALGYTAGSLAEKSHYRSIVKRENELLTLPAVTLKKFQADDEIRGTMMVSGSVVISIDYFKRFLARLRNIFGGRVKSYETLVDRARREAILRMKESAPGADIIVNIRMETSTIGNSANKKKMIGSVETLAYGTAIWLRKTPTSEEILKA</sequence>
<name>A0ABM7PN69_9BACT</name>
<proteinExistence type="inferred from homology"/>
<dbReference type="EMBL" id="AP024488">
    <property type="protein sequence ID" value="BCS98836.1"/>
    <property type="molecule type" value="Genomic_DNA"/>
</dbReference>
<accession>A0ABM7PN69</accession>
<organism evidence="2 3">
    <name type="scientific">Desulfoluna limicola</name>
    <dbReference type="NCBI Taxonomy" id="2810562"/>
    <lineage>
        <taxon>Bacteria</taxon>
        <taxon>Pseudomonadati</taxon>
        <taxon>Thermodesulfobacteriota</taxon>
        <taxon>Desulfobacteria</taxon>
        <taxon>Desulfobacterales</taxon>
        <taxon>Desulfolunaceae</taxon>
        <taxon>Desulfoluna</taxon>
    </lineage>
</organism>
<dbReference type="Gene3D" id="3.30.110.70">
    <property type="entry name" value="Hypothetical protein apc22750. Chain B"/>
    <property type="match status" value="1"/>
</dbReference>
<dbReference type="InterPro" id="IPR002765">
    <property type="entry name" value="UPF0145_YbjQ-like"/>
</dbReference>
<comment type="similarity">
    <text evidence="1">Belongs to the UPF0145 family.</text>
</comment>
<evidence type="ECO:0000313" key="2">
    <source>
        <dbReference type="EMBL" id="BCS98836.1"/>
    </source>
</evidence>
<dbReference type="RefSeq" id="WP_236890206.1">
    <property type="nucleotide sequence ID" value="NZ_AP024488.1"/>
</dbReference>
<dbReference type="SUPFAM" id="SSF117782">
    <property type="entry name" value="YbjQ-like"/>
    <property type="match status" value="1"/>
</dbReference>
<evidence type="ECO:0000256" key="1">
    <source>
        <dbReference type="ARBA" id="ARBA00010751"/>
    </source>
</evidence>
<dbReference type="PANTHER" id="PTHR34068:SF2">
    <property type="entry name" value="UPF0145 PROTEIN SCO3412"/>
    <property type="match status" value="1"/>
</dbReference>
<dbReference type="PANTHER" id="PTHR34068">
    <property type="entry name" value="UPF0145 PROTEIN YBJQ"/>
    <property type="match status" value="1"/>
</dbReference>
<protein>
    <submittedName>
        <fullName evidence="2">Metal-binding protein</fullName>
    </submittedName>
</protein>
<gene>
    <name evidence="2" type="ORF">DSLASN_44680</name>
</gene>
<keyword evidence="3" id="KW-1185">Reference proteome</keyword>
<dbReference type="InterPro" id="IPR035439">
    <property type="entry name" value="UPF0145_dom_sf"/>
</dbReference>
<dbReference type="Pfam" id="PF01906">
    <property type="entry name" value="YbjQ_1"/>
    <property type="match status" value="1"/>
</dbReference>
<evidence type="ECO:0000313" key="3">
    <source>
        <dbReference type="Proteomes" id="UP001320148"/>
    </source>
</evidence>
<dbReference type="Proteomes" id="UP001320148">
    <property type="component" value="Chromosome"/>
</dbReference>